<dbReference type="AlphaFoldDB" id="E0UCG8"/>
<keyword evidence="3" id="KW-0808">Transferase</keyword>
<dbReference type="GO" id="GO:0016757">
    <property type="term" value="F:glycosyltransferase activity"/>
    <property type="evidence" value="ECO:0007669"/>
    <property type="project" value="InterPro"/>
</dbReference>
<protein>
    <submittedName>
        <fullName evidence="3">Glycosyl transferase group 1</fullName>
    </submittedName>
</protein>
<dbReference type="STRING" id="497965.Cyan7822_2057"/>
<dbReference type="CDD" id="cd03811">
    <property type="entry name" value="GT4_GT28_WabH-like"/>
    <property type="match status" value="1"/>
</dbReference>
<dbReference type="Proteomes" id="UP000008206">
    <property type="component" value="Chromosome"/>
</dbReference>
<feature type="domain" description="Glycosyltransferase subfamily 4-like N-terminal" evidence="2">
    <location>
        <begin position="19"/>
        <end position="179"/>
    </location>
</feature>
<dbReference type="Pfam" id="PF00534">
    <property type="entry name" value="Glycos_transf_1"/>
    <property type="match status" value="1"/>
</dbReference>
<dbReference type="EMBL" id="CP002198">
    <property type="protein sequence ID" value="ADN14039.1"/>
    <property type="molecule type" value="Genomic_DNA"/>
</dbReference>
<accession>E0UCG8</accession>
<dbReference type="HOGENOM" id="CLU_009583_0_0_3"/>
<reference evidence="4" key="1">
    <citation type="journal article" date="2011" name="MBio">
        <title>Novel metabolic attributes of the genus Cyanothece, comprising a group of unicellular nitrogen-fixing Cyanobacteria.</title>
        <authorList>
            <person name="Bandyopadhyay A."/>
            <person name="Elvitigala T."/>
            <person name="Welsh E."/>
            <person name="Stockel J."/>
            <person name="Liberton M."/>
            <person name="Min H."/>
            <person name="Sherman L.A."/>
            <person name="Pakrasi H.B."/>
        </authorList>
    </citation>
    <scope>NUCLEOTIDE SEQUENCE [LARGE SCALE GENOMIC DNA]</scope>
    <source>
        <strain evidence="4">PCC 7822</strain>
    </source>
</reference>
<dbReference type="CAZy" id="GT4">
    <property type="family name" value="Glycosyltransferase Family 4"/>
</dbReference>
<dbReference type="eggNOG" id="COG0438">
    <property type="taxonomic scope" value="Bacteria"/>
</dbReference>
<evidence type="ECO:0000313" key="4">
    <source>
        <dbReference type="Proteomes" id="UP000008206"/>
    </source>
</evidence>
<dbReference type="SUPFAM" id="SSF53756">
    <property type="entry name" value="UDP-Glycosyltransferase/glycogen phosphorylase"/>
    <property type="match status" value="1"/>
</dbReference>
<dbReference type="OrthoDB" id="9787617at2"/>
<sequence length="370" mass="40723">MSQGKGKHLAIYLPSFYNGGIERAMINLSHMLIEYDIQVDFVLNTLGFPVVASQCPSQARIVDLKVSNFPSRFTRLLKYLQQEQPDTLLTAYHFTNEIALLVKRFAKTSTRVVVSEHNTISVETQDEPLLSSRHWIPSWIKLVYPWADGIVSCSMGVAEDLVKITGLPSERIKTIYNPVISATIHQKAQEKVNHTWLAPGELPVILGVGRLELQKDFANLIKAFAQVRESIPARLLILGLGSQHSQLKALVEKLELDQQVAFGGFVDNPYAYMARASVFVLSSAWEGLGNVLIEAMAVGTPVVSTDCPSGPAEILAQGKYGELVPVGDSNALAQAIVKVLSGQKKSVDSSWLQQFTLESAALKYMKILGF</sequence>
<gene>
    <name evidence="3" type="ordered locus">Cyan7822_2057</name>
</gene>
<name>E0UCG8_GLOV7</name>
<keyword evidence="4" id="KW-1185">Reference proteome</keyword>
<dbReference type="KEGG" id="cyj:Cyan7822_2057"/>
<dbReference type="PANTHER" id="PTHR12526:SF630">
    <property type="entry name" value="GLYCOSYLTRANSFERASE"/>
    <property type="match status" value="1"/>
</dbReference>
<dbReference type="InterPro" id="IPR028098">
    <property type="entry name" value="Glyco_trans_4-like_N"/>
</dbReference>
<dbReference type="PANTHER" id="PTHR12526">
    <property type="entry name" value="GLYCOSYLTRANSFERASE"/>
    <property type="match status" value="1"/>
</dbReference>
<dbReference type="InterPro" id="IPR001296">
    <property type="entry name" value="Glyco_trans_1"/>
</dbReference>
<dbReference type="RefSeq" id="WP_013322145.1">
    <property type="nucleotide sequence ID" value="NC_014501.1"/>
</dbReference>
<evidence type="ECO:0000313" key="3">
    <source>
        <dbReference type="EMBL" id="ADN14039.1"/>
    </source>
</evidence>
<dbReference type="Gene3D" id="3.40.50.2000">
    <property type="entry name" value="Glycogen Phosphorylase B"/>
    <property type="match status" value="2"/>
</dbReference>
<dbReference type="Pfam" id="PF13439">
    <property type="entry name" value="Glyco_transf_4"/>
    <property type="match status" value="1"/>
</dbReference>
<organism evidence="3 4">
    <name type="scientific">Gloeothece verrucosa (strain PCC 7822)</name>
    <name type="common">Cyanothece sp. (strain PCC 7822)</name>
    <dbReference type="NCBI Taxonomy" id="497965"/>
    <lineage>
        <taxon>Bacteria</taxon>
        <taxon>Bacillati</taxon>
        <taxon>Cyanobacteriota</taxon>
        <taxon>Cyanophyceae</taxon>
        <taxon>Oscillatoriophycideae</taxon>
        <taxon>Chroococcales</taxon>
        <taxon>Aphanothecaceae</taxon>
        <taxon>Gloeothece</taxon>
        <taxon>Gloeothece verrucosa</taxon>
    </lineage>
</organism>
<proteinExistence type="predicted"/>
<feature type="domain" description="Glycosyl transferase family 1" evidence="1">
    <location>
        <begin position="196"/>
        <end position="346"/>
    </location>
</feature>
<evidence type="ECO:0000259" key="1">
    <source>
        <dbReference type="Pfam" id="PF00534"/>
    </source>
</evidence>
<evidence type="ECO:0000259" key="2">
    <source>
        <dbReference type="Pfam" id="PF13439"/>
    </source>
</evidence>